<gene>
    <name evidence="11" type="ORF">BPAE_0106g00110</name>
</gene>
<feature type="coiled-coil region" evidence="8">
    <location>
        <begin position="908"/>
        <end position="942"/>
    </location>
</feature>
<dbReference type="Pfam" id="PF01602">
    <property type="entry name" value="Adaptin_N"/>
    <property type="match status" value="1"/>
</dbReference>
<feature type="region of interest" description="Disordered" evidence="9">
    <location>
        <begin position="849"/>
        <end position="871"/>
    </location>
</feature>
<keyword evidence="12" id="KW-1185">Reference proteome</keyword>
<keyword evidence="8" id="KW-0175">Coiled coil</keyword>
<comment type="subcellular location">
    <subcellularLocation>
        <location evidence="1">Endomembrane system</location>
    </subcellularLocation>
    <subcellularLocation>
        <location evidence="7">Golgi apparatus</location>
    </subcellularLocation>
</comment>
<dbReference type="InterPro" id="IPR017105">
    <property type="entry name" value="AP3_complex_dsu"/>
</dbReference>
<feature type="compositionally biased region" description="Polar residues" evidence="9">
    <location>
        <begin position="727"/>
        <end position="736"/>
    </location>
</feature>
<evidence type="ECO:0000313" key="12">
    <source>
        <dbReference type="Proteomes" id="UP000297910"/>
    </source>
</evidence>
<dbReference type="InterPro" id="IPR002553">
    <property type="entry name" value="Clathrin/coatomer_adapt-like_N"/>
</dbReference>
<keyword evidence="5 7" id="KW-0653">Protein transport</keyword>
<dbReference type="GO" id="GO:0006623">
    <property type="term" value="P:protein targeting to vacuole"/>
    <property type="evidence" value="ECO:0007669"/>
    <property type="project" value="TreeGrafter"/>
</dbReference>
<keyword evidence="7" id="KW-0333">Golgi apparatus</keyword>
<evidence type="ECO:0000313" key="11">
    <source>
        <dbReference type="EMBL" id="TGO24333.1"/>
    </source>
</evidence>
<dbReference type="EMBL" id="PQXI01000106">
    <property type="protein sequence ID" value="TGO24333.1"/>
    <property type="molecule type" value="Genomic_DNA"/>
</dbReference>
<feature type="compositionally biased region" description="Low complexity" evidence="9">
    <location>
        <begin position="382"/>
        <end position="395"/>
    </location>
</feature>
<feature type="region of interest" description="Disordered" evidence="9">
    <location>
        <begin position="972"/>
        <end position="1017"/>
    </location>
</feature>
<dbReference type="GO" id="GO:0030123">
    <property type="term" value="C:AP-3 adaptor complex"/>
    <property type="evidence" value="ECO:0007669"/>
    <property type="project" value="InterPro"/>
</dbReference>
<dbReference type="AlphaFoldDB" id="A0A4Z1FPA7"/>
<evidence type="ECO:0000256" key="3">
    <source>
        <dbReference type="ARBA" id="ARBA00022448"/>
    </source>
</evidence>
<keyword evidence="6" id="KW-0472">Membrane</keyword>
<evidence type="ECO:0000256" key="8">
    <source>
        <dbReference type="SAM" id="Coils"/>
    </source>
</evidence>
<dbReference type="PANTHER" id="PTHR22781:SF12">
    <property type="entry name" value="AP-3 COMPLEX SUBUNIT DELTA-1"/>
    <property type="match status" value="1"/>
</dbReference>
<dbReference type="GO" id="GO:0005794">
    <property type="term" value="C:Golgi apparatus"/>
    <property type="evidence" value="ECO:0007669"/>
    <property type="project" value="UniProtKB-SubCell"/>
</dbReference>
<comment type="function">
    <text evidence="7">Part of the AP-3 complex, an adaptor-related complex which is not clathrin-associated. The complex is associated with the Golgi region as well as more peripheral structures. It facilitates the budding of vesicles from the Golgi membrane.</text>
</comment>
<dbReference type="GO" id="GO:0010008">
    <property type="term" value="C:endosome membrane"/>
    <property type="evidence" value="ECO:0007669"/>
    <property type="project" value="TreeGrafter"/>
</dbReference>
<reference evidence="11 12" key="1">
    <citation type="submission" date="2017-12" db="EMBL/GenBank/DDBJ databases">
        <title>Comparative genomics of Botrytis spp.</title>
        <authorList>
            <person name="Valero-Jimenez C.A."/>
            <person name="Tapia P."/>
            <person name="Veloso J."/>
            <person name="Silva-Moreno E."/>
            <person name="Staats M."/>
            <person name="Valdes J.H."/>
            <person name="Van Kan J.A.L."/>
        </authorList>
    </citation>
    <scope>NUCLEOTIDE SEQUENCE [LARGE SCALE GENOMIC DNA]</scope>
    <source>
        <strain evidence="11 12">Bp0003</strain>
    </source>
</reference>
<proteinExistence type="inferred from homology"/>
<comment type="similarity">
    <text evidence="2 7">Belongs to the adaptor complexes large subunit family.</text>
</comment>
<keyword evidence="4" id="KW-0677">Repeat</keyword>
<evidence type="ECO:0000256" key="7">
    <source>
        <dbReference type="PIRNR" id="PIRNR037092"/>
    </source>
</evidence>
<feature type="region of interest" description="Disordered" evidence="9">
    <location>
        <begin position="727"/>
        <end position="763"/>
    </location>
</feature>
<keyword evidence="3 7" id="KW-0813">Transport</keyword>
<feature type="region of interest" description="Disordered" evidence="9">
    <location>
        <begin position="382"/>
        <end position="409"/>
    </location>
</feature>
<dbReference type="SUPFAM" id="SSF48371">
    <property type="entry name" value="ARM repeat"/>
    <property type="match status" value="1"/>
</dbReference>
<dbReference type="InterPro" id="IPR011989">
    <property type="entry name" value="ARM-like"/>
</dbReference>
<comment type="caution">
    <text evidence="11">The sequence shown here is derived from an EMBL/GenBank/DDBJ whole genome shotgun (WGS) entry which is preliminary data.</text>
</comment>
<feature type="compositionally biased region" description="Low complexity" evidence="9">
    <location>
        <begin position="747"/>
        <end position="758"/>
    </location>
</feature>
<evidence type="ECO:0000259" key="10">
    <source>
        <dbReference type="Pfam" id="PF01602"/>
    </source>
</evidence>
<evidence type="ECO:0000256" key="4">
    <source>
        <dbReference type="ARBA" id="ARBA00022737"/>
    </source>
</evidence>
<dbReference type="Gene3D" id="1.25.10.10">
    <property type="entry name" value="Leucine-rich Repeat Variant"/>
    <property type="match status" value="1"/>
</dbReference>
<organism evidence="11 12">
    <name type="scientific">Botrytis paeoniae</name>
    <dbReference type="NCBI Taxonomy" id="278948"/>
    <lineage>
        <taxon>Eukaryota</taxon>
        <taxon>Fungi</taxon>
        <taxon>Dikarya</taxon>
        <taxon>Ascomycota</taxon>
        <taxon>Pezizomycotina</taxon>
        <taxon>Leotiomycetes</taxon>
        <taxon>Helotiales</taxon>
        <taxon>Sclerotiniaceae</taxon>
        <taxon>Botrytis</taxon>
    </lineage>
</organism>
<evidence type="ECO:0000256" key="2">
    <source>
        <dbReference type="ARBA" id="ARBA00006613"/>
    </source>
</evidence>
<evidence type="ECO:0000256" key="6">
    <source>
        <dbReference type="ARBA" id="ARBA00023136"/>
    </source>
</evidence>
<feature type="compositionally biased region" description="Polar residues" evidence="9">
    <location>
        <begin position="851"/>
        <end position="868"/>
    </location>
</feature>
<comment type="subunit">
    <text evidence="7">Adaptor protein complex 3 (AP-3) is a heterotetramer.</text>
</comment>
<evidence type="ECO:0000256" key="9">
    <source>
        <dbReference type="SAM" id="MobiDB-lite"/>
    </source>
</evidence>
<dbReference type="GO" id="GO:0006896">
    <property type="term" value="P:Golgi to vacuole transport"/>
    <property type="evidence" value="ECO:0007669"/>
    <property type="project" value="TreeGrafter"/>
</dbReference>
<name>A0A4Z1FPA7_9HELO</name>
<evidence type="ECO:0000256" key="1">
    <source>
        <dbReference type="ARBA" id="ARBA00004308"/>
    </source>
</evidence>
<dbReference type="PANTHER" id="PTHR22781">
    <property type="entry name" value="DELTA ADAPTIN-RELATED"/>
    <property type="match status" value="1"/>
</dbReference>
<dbReference type="PIRSF" id="PIRSF037092">
    <property type="entry name" value="AP3_complex_delta"/>
    <property type="match status" value="1"/>
</dbReference>
<accession>A0A4Z1FPA7</accession>
<protein>
    <recommendedName>
        <fullName evidence="7">AP-3 complex subunit delta</fullName>
    </recommendedName>
</protein>
<dbReference type="InterPro" id="IPR016024">
    <property type="entry name" value="ARM-type_fold"/>
</dbReference>
<evidence type="ECO:0000256" key="5">
    <source>
        <dbReference type="ARBA" id="ARBA00022927"/>
    </source>
</evidence>
<sequence>MPYLFEKSLYDLIRGLRNHKGNDKEYIQNSLKECRAEIKGSDMDLKATALLKLVYLEMFGHDMSWASFHVLEVMSSPRYLQKRVGYLGAVQSFRPDTEVLMLATNLLKKDLSSATPTTMSLPIITLPHVITPSLALSVLSDLLPRMTHSHPTIRKKTIVTLYRLALVYPETLRPAWPKIKERLMDEGEDPSVTAAIVNVVCELGWRRPQDFLPLAPRLFELLVDSGNNWMAIKLIKLFATLTPLEPRLVKKLLPPLTSIIRTTPAMSLLYECINGIILGGILGSSEESAGGEEIATLCVSKLRGMIMVEGDPNLKYVALLAFNKIVVTHPFLVAQQEDVIMDCIDSPDISIRLRALDLVVGMVSSDNLMSIVGRLMRQLRSSPSVPASSSNPRPAGHIEPEADSDDEAPEVAIRSDRGSSQDLLLPDDYKVDVITRILQMCSINNYANLVDFDWYIDILIQLVRNAPITNATSNQEMDESSDDDISERIGDELRNVAVKVKAVRSQAARAADSILILAFNDTSSQVSSGNGALRPISWMIGEYASYLESPENTMAALLHIAKVSTSAESLIVYLQALPKVFAIIADDEHSLWTVERKTMMSLLMARIINAIEPLAMHPNLEVQERAVEFSELLKLAAEATNGQEPSSEFVQQDAPLLLTQALPSLFRGQELNSVAASAQKNVPLPSDLDLDQPINPNLHNLLRNVDMISFEEPENDEFEVYYHQKPEPTSISSNEPAINRLGGSPDQPSQSYQQGSEESYLDPDIVARRKAERLERNRDDPFYIAPTDGSISGTSTPLHNIIQNNNGPDLDIDAIPIMQLDLGKTSLNASNTKKPSKKPRQRIQVAADETLNLSGTSTPANDSENSTDGPIKARMAKGKQSLLQVDSSHIGQFSLEGDNTSGIDFERQQKEDAEMVKAMKEVERLRLEMQRANERIHAAQDVPPEGTVVKKKTKKKTKPVGGEVATVVKKKKKAKKTVVDEGEGEGETSMAPTTTDVVKPKKKKKKPKVEEEVVEQA</sequence>
<dbReference type="Proteomes" id="UP000297910">
    <property type="component" value="Unassembled WGS sequence"/>
</dbReference>
<feature type="domain" description="Clathrin/coatomer adaptor adaptin-like N-terminal" evidence="10">
    <location>
        <begin position="24"/>
        <end position="635"/>
    </location>
</feature>